<dbReference type="EMBL" id="CP048838">
    <property type="protein sequence ID" value="QJA02702.1"/>
    <property type="molecule type" value="Genomic_DNA"/>
</dbReference>
<evidence type="ECO:0000256" key="1">
    <source>
        <dbReference type="SAM" id="MobiDB-lite"/>
    </source>
</evidence>
<reference evidence="2 5" key="1">
    <citation type="submission" date="2014-08" db="EMBL/GenBank/DDBJ databases">
        <title>Clostridium innocuum, an unnegligible vancomycin-resistant pathogen causing extra-intestinal infections.</title>
        <authorList>
            <person name="Feng Y."/>
            <person name="Chiu C.-H."/>
        </authorList>
    </citation>
    <scope>NUCLEOTIDE SEQUENCE [LARGE SCALE GENOMIC DNA]</scope>
    <source>
        <strain evidence="2 5">AN88</strain>
    </source>
</reference>
<feature type="region of interest" description="Disordered" evidence="1">
    <location>
        <begin position="48"/>
        <end position="69"/>
    </location>
</feature>
<reference evidence="4 6" key="3">
    <citation type="submission" date="2020-02" db="EMBL/GenBank/DDBJ databases">
        <authorList>
            <person name="Kociolek L.K."/>
            <person name="Ozer E.A."/>
        </authorList>
    </citation>
    <scope>NUCLEOTIDE SEQUENCE [LARGE SCALE GENOMIC DNA]</scope>
    <source>
        <strain evidence="4 6">ATCC 14501</strain>
    </source>
</reference>
<name>A0A099I7Y4_CLOIN</name>
<reference evidence="3" key="2">
    <citation type="journal article" date="2019" name="Nat. Med.">
        <title>A library of human gut bacterial isolates paired with longitudinal multiomics data enables mechanistic microbiome research.</title>
        <authorList>
            <person name="Poyet M."/>
            <person name="Groussin M."/>
            <person name="Gibbons S.M."/>
            <person name="Avila-Pacheco J."/>
            <person name="Jiang X."/>
            <person name="Kearney S.M."/>
            <person name="Perrotta A.R."/>
            <person name="Berdy B."/>
            <person name="Zhao S."/>
            <person name="Lieberman T.D."/>
            <person name="Swanson P.K."/>
            <person name="Smith M."/>
            <person name="Roesemann S."/>
            <person name="Alexander J.E."/>
            <person name="Rich S.A."/>
            <person name="Livny J."/>
            <person name="Vlamakis H."/>
            <person name="Clish C."/>
            <person name="Bullock K."/>
            <person name="Deik A."/>
            <person name="Scott J."/>
            <person name="Pierce K.A."/>
            <person name="Xavier R.J."/>
            <person name="Alm E.J."/>
        </authorList>
    </citation>
    <scope>NUCLEOTIDE SEQUENCE</scope>
    <source>
        <strain evidence="3">BIOML-A12</strain>
    </source>
</reference>
<dbReference type="Proteomes" id="UP000030008">
    <property type="component" value="Unassembled WGS sequence"/>
</dbReference>
<evidence type="ECO:0000313" key="3">
    <source>
        <dbReference type="EMBL" id="MZH54683.1"/>
    </source>
</evidence>
<dbReference type="EMBL" id="JQIF01000035">
    <property type="protein sequence ID" value="KGJ53681.1"/>
    <property type="molecule type" value="Genomic_DNA"/>
</dbReference>
<evidence type="ECO:0000313" key="5">
    <source>
        <dbReference type="Proteomes" id="UP000030008"/>
    </source>
</evidence>
<sequence length="69" mass="7607">MHTRVHKKSKKTIEKNNECDIINNGANTHTTHIMDSAARASRRSVCVNDKLLPRGSDGGVTESEDISCQ</sequence>
<accession>A0A099I7Y4</accession>
<dbReference type="Proteomes" id="UP000503330">
    <property type="component" value="Chromosome"/>
</dbReference>
<evidence type="ECO:0000313" key="6">
    <source>
        <dbReference type="Proteomes" id="UP000503330"/>
    </source>
</evidence>
<evidence type="ECO:0000313" key="2">
    <source>
        <dbReference type="EMBL" id="KGJ53681.1"/>
    </source>
</evidence>
<protein>
    <submittedName>
        <fullName evidence="2">Uncharacterized protein</fullName>
    </submittedName>
</protein>
<dbReference type="Proteomes" id="UP000604383">
    <property type="component" value="Unassembled WGS sequence"/>
</dbReference>
<organism evidence="2 5">
    <name type="scientific">Clostridium innocuum</name>
    <dbReference type="NCBI Taxonomy" id="1522"/>
    <lineage>
        <taxon>Bacteria</taxon>
        <taxon>Bacillati</taxon>
        <taxon>Bacillota</taxon>
        <taxon>Clostridia</taxon>
        <taxon>Eubacteriales</taxon>
        <taxon>Clostridiaceae</taxon>
        <taxon>Clostridium</taxon>
    </lineage>
</organism>
<gene>
    <name evidence="2" type="ORF">CIAN88_07800</name>
    <name evidence="4" type="ORF">G4D54_09780</name>
    <name evidence="3" type="ORF">GT664_02665</name>
</gene>
<dbReference type="EMBL" id="WWTN01000003">
    <property type="protein sequence ID" value="MZH54683.1"/>
    <property type="molecule type" value="Genomic_DNA"/>
</dbReference>
<evidence type="ECO:0000313" key="4">
    <source>
        <dbReference type="EMBL" id="QJA02702.1"/>
    </source>
</evidence>
<dbReference type="AlphaFoldDB" id="A0A099I7Y4"/>
<proteinExistence type="predicted"/>